<accession>A0A8S9WX12</accession>
<evidence type="ECO:0000256" key="1">
    <source>
        <dbReference type="SAM" id="MobiDB-lite"/>
    </source>
</evidence>
<reference evidence="3" key="1">
    <citation type="journal article" date="2021" name="Mol. Ecol. Resour.">
        <title>Apolygus lucorum genome provides insights into omnivorousness and mesophyll feeding.</title>
        <authorList>
            <person name="Liu Y."/>
            <person name="Liu H."/>
            <person name="Wang H."/>
            <person name="Huang T."/>
            <person name="Liu B."/>
            <person name="Yang B."/>
            <person name="Yin L."/>
            <person name="Li B."/>
            <person name="Zhang Y."/>
            <person name="Zhang S."/>
            <person name="Jiang F."/>
            <person name="Zhang X."/>
            <person name="Ren Y."/>
            <person name="Wang B."/>
            <person name="Wang S."/>
            <person name="Lu Y."/>
            <person name="Wu K."/>
            <person name="Fan W."/>
            <person name="Wang G."/>
        </authorList>
    </citation>
    <scope>NUCLEOTIDE SEQUENCE</scope>
    <source>
        <strain evidence="3">12Hb</strain>
    </source>
</reference>
<feature type="chain" id="PRO_5035786374" evidence="2">
    <location>
        <begin position="31"/>
        <end position="321"/>
    </location>
</feature>
<gene>
    <name evidence="3" type="ORF">GE061_005084</name>
</gene>
<proteinExistence type="predicted"/>
<feature type="compositionally biased region" description="Basic and acidic residues" evidence="1">
    <location>
        <begin position="307"/>
        <end position="321"/>
    </location>
</feature>
<feature type="region of interest" description="Disordered" evidence="1">
    <location>
        <begin position="269"/>
        <end position="321"/>
    </location>
</feature>
<comment type="caution">
    <text evidence="3">The sequence shown here is derived from an EMBL/GenBank/DDBJ whole genome shotgun (WGS) entry which is preliminary data.</text>
</comment>
<keyword evidence="2" id="KW-0732">Signal</keyword>
<dbReference type="AlphaFoldDB" id="A0A8S9WX12"/>
<evidence type="ECO:0000256" key="2">
    <source>
        <dbReference type="SAM" id="SignalP"/>
    </source>
</evidence>
<dbReference type="EMBL" id="WIXP02000013">
    <property type="protein sequence ID" value="KAF6200641.1"/>
    <property type="molecule type" value="Genomic_DNA"/>
</dbReference>
<name>A0A8S9WX12_APOLU</name>
<feature type="compositionally biased region" description="Polar residues" evidence="1">
    <location>
        <begin position="294"/>
        <end position="306"/>
    </location>
</feature>
<evidence type="ECO:0000313" key="3">
    <source>
        <dbReference type="EMBL" id="KAF6200641.1"/>
    </source>
</evidence>
<organism evidence="3 4">
    <name type="scientific">Apolygus lucorum</name>
    <name type="common">Small green plant bug</name>
    <name type="synonym">Lygocoris lucorum</name>
    <dbReference type="NCBI Taxonomy" id="248454"/>
    <lineage>
        <taxon>Eukaryota</taxon>
        <taxon>Metazoa</taxon>
        <taxon>Ecdysozoa</taxon>
        <taxon>Arthropoda</taxon>
        <taxon>Hexapoda</taxon>
        <taxon>Insecta</taxon>
        <taxon>Pterygota</taxon>
        <taxon>Neoptera</taxon>
        <taxon>Paraneoptera</taxon>
        <taxon>Hemiptera</taxon>
        <taxon>Heteroptera</taxon>
        <taxon>Panheteroptera</taxon>
        <taxon>Cimicomorpha</taxon>
        <taxon>Miridae</taxon>
        <taxon>Mirini</taxon>
        <taxon>Apolygus</taxon>
    </lineage>
</organism>
<keyword evidence="4" id="KW-1185">Reference proteome</keyword>
<evidence type="ECO:0000313" key="4">
    <source>
        <dbReference type="Proteomes" id="UP000466442"/>
    </source>
</evidence>
<sequence>MFWPLVKCARVKMKVVASLPFLLLASLAQAQDESQDKFRDENQKESIIDDILSLDQMDSAFGILERSFGGSITRKLTGAFLDVAQNSRCPLEVFTEFIGGLSNEEADELARGIISLTRGAADIMRLPGARQQLSFFIKMTPNVIGSASKFVENLGFGGVAPKSNPAPKTKAEDVVEQTETKNTNDVAVNDAADDIPDDIADVAGDLLMIGMSLMGSLGPNLFTGITRGRSSPSGGLISNMVTSLIQSLIDDGTLGDGFLKALDEYEFEDEYKENEREEQKKQKKGNTGPKNPKNVSQPERTISDTQSTKEPKQEKHDHEEL</sequence>
<protein>
    <submittedName>
        <fullName evidence="3">Uncharacterized protein</fullName>
    </submittedName>
</protein>
<feature type="signal peptide" evidence="2">
    <location>
        <begin position="1"/>
        <end position="30"/>
    </location>
</feature>
<dbReference type="Proteomes" id="UP000466442">
    <property type="component" value="Unassembled WGS sequence"/>
</dbReference>